<reference evidence="2 3" key="1">
    <citation type="journal article" date="2018" name="Nat. Ecol. Evol.">
        <title>Genomic signatures of mitonuclear coevolution across populations of Tigriopus californicus.</title>
        <authorList>
            <person name="Barreto F.S."/>
            <person name="Watson E.T."/>
            <person name="Lima T.G."/>
            <person name="Willett C.S."/>
            <person name="Edmands S."/>
            <person name="Li W."/>
            <person name="Burton R.S."/>
        </authorList>
    </citation>
    <scope>NUCLEOTIDE SEQUENCE [LARGE SCALE GENOMIC DNA]</scope>
    <source>
        <strain evidence="2 3">San Diego</strain>
    </source>
</reference>
<dbReference type="Proteomes" id="UP000318571">
    <property type="component" value="Chromosome 8"/>
</dbReference>
<sequence>MSTMSAMSVSAALPPPSPAQPSLRSKMVRQIEKPRPLLKHSTSLIQPPVSSKGDSKLAPIEAVQSPEDCLALLGSVIQSYQMERFGSETQNAIVALNAALKIYGTQIEAHYKDQLNAAMLSIQKACKDDRLNLISRIYFLEIVELRVMEWKMDENVSKYYKQKLAHLELYLLSKQPLYARRSFFVHIEKDSHHKSFKNPGHLKSSRTIVIHPFKRESSSYEGYKGCEVLFTGAFQMKMNMQANQELSNTSSPSKRGLKTDRSVSLNANAPQFIPPDVMNPPPKLENDQSKVKLSASSMNELVIRNPDSGRGHLNGISVNPKTESEKYQHLVHIGQEKIRISGDSLELVQAAKLVLDDFFTSNPKVLRDPGSFPQNNTQENPLTKHVGVVRQPLFPAATKEAFSAAKSSNLVENRRSLFAKTSAERLIRDRMDEKVLPKPSSNLVPEDTEEKVSSPSKLDLVYDRDAILKIADAPLSQVKPFNWNDILAEFPCLERKHADFKNQGPRNLPLSDPNFEPSPIPIPKKDLALRDRLDFSRPEAQICVWNAAKGEWVPEMSPVESQTNPLHTRN</sequence>
<dbReference type="EMBL" id="VCGU01000459">
    <property type="protein sequence ID" value="TRY61689.1"/>
    <property type="molecule type" value="Genomic_DNA"/>
</dbReference>
<dbReference type="GO" id="GO:0005737">
    <property type="term" value="C:cytoplasm"/>
    <property type="evidence" value="ECO:0007669"/>
    <property type="project" value="TreeGrafter"/>
</dbReference>
<dbReference type="GO" id="GO:0045727">
    <property type="term" value="P:positive regulation of translation"/>
    <property type="evidence" value="ECO:0007669"/>
    <property type="project" value="InterPro"/>
</dbReference>
<dbReference type="InterPro" id="IPR040160">
    <property type="entry name" value="Mxt"/>
</dbReference>
<evidence type="ECO:0000313" key="2">
    <source>
        <dbReference type="EMBL" id="TRY61689.1"/>
    </source>
</evidence>
<protein>
    <submittedName>
        <fullName evidence="2">Uncharacterized protein</fullName>
    </submittedName>
</protein>
<dbReference type="PANTHER" id="PTHR20849">
    <property type="entry name" value="EUKARYOTIC TRANSLATION INITIATION FACTOR 4E-BINDING PROTEIN MEXTLI"/>
    <property type="match status" value="1"/>
</dbReference>
<dbReference type="GO" id="GO:0003743">
    <property type="term" value="F:translation initiation factor activity"/>
    <property type="evidence" value="ECO:0007669"/>
    <property type="project" value="TreeGrafter"/>
</dbReference>
<dbReference type="GO" id="GO:0008190">
    <property type="term" value="F:eukaryotic initiation factor 4E binding"/>
    <property type="evidence" value="ECO:0007669"/>
    <property type="project" value="InterPro"/>
</dbReference>
<dbReference type="OMA" id="YEDEPSF"/>
<evidence type="ECO:0000313" key="3">
    <source>
        <dbReference type="Proteomes" id="UP000318571"/>
    </source>
</evidence>
<dbReference type="GO" id="GO:1901190">
    <property type="term" value="P:regulation of formation of translation initiation ternary complex"/>
    <property type="evidence" value="ECO:0007669"/>
    <property type="project" value="TreeGrafter"/>
</dbReference>
<feature type="region of interest" description="Disordered" evidence="1">
    <location>
        <begin position="1"/>
        <end position="29"/>
    </location>
</feature>
<keyword evidence="3" id="KW-1185">Reference proteome</keyword>
<dbReference type="PANTHER" id="PTHR20849:SF2">
    <property type="entry name" value="EUKARYOTIC TRANSLATION INITIATION FACTOR 4E-BINDING PROTEIN MEXTLI"/>
    <property type="match status" value="1"/>
</dbReference>
<dbReference type="AlphaFoldDB" id="A0A553N8I6"/>
<dbReference type="GO" id="GO:0034518">
    <property type="term" value="C:RNA cap binding complex"/>
    <property type="evidence" value="ECO:0007669"/>
    <property type="project" value="TreeGrafter"/>
</dbReference>
<accession>A0A553N8I6</accession>
<feature type="compositionally biased region" description="Low complexity" evidence="1">
    <location>
        <begin position="1"/>
        <end position="12"/>
    </location>
</feature>
<dbReference type="STRING" id="6832.A0A553N8I6"/>
<dbReference type="Gene3D" id="1.25.40.180">
    <property type="match status" value="1"/>
</dbReference>
<feature type="region of interest" description="Disordered" evidence="1">
    <location>
        <begin position="503"/>
        <end position="522"/>
    </location>
</feature>
<organism evidence="2 3">
    <name type="scientific">Tigriopus californicus</name>
    <name type="common">Marine copepod</name>
    <dbReference type="NCBI Taxonomy" id="6832"/>
    <lineage>
        <taxon>Eukaryota</taxon>
        <taxon>Metazoa</taxon>
        <taxon>Ecdysozoa</taxon>
        <taxon>Arthropoda</taxon>
        <taxon>Crustacea</taxon>
        <taxon>Multicrustacea</taxon>
        <taxon>Hexanauplia</taxon>
        <taxon>Copepoda</taxon>
        <taxon>Harpacticoida</taxon>
        <taxon>Harpacticidae</taxon>
        <taxon>Tigriopus</taxon>
    </lineage>
</organism>
<gene>
    <name evidence="2" type="ORF">TCAL_09097</name>
</gene>
<comment type="caution">
    <text evidence="2">The sequence shown here is derived from an EMBL/GenBank/DDBJ whole genome shotgun (WGS) entry which is preliminary data.</text>
</comment>
<proteinExistence type="predicted"/>
<name>A0A553N8I6_TIGCA</name>
<evidence type="ECO:0000256" key="1">
    <source>
        <dbReference type="SAM" id="MobiDB-lite"/>
    </source>
</evidence>